<proteinExistence type="inferred from homology"/>
<evidence type="ECO:0000313" key="3">
    <source>
        <dbReference type="EMBL" id="SDM71940.1"/>
    </source>
</evidence>
<dbReference type="CDD" id="cd20736">
    <property type="entry name" value="PoNe_Nuclease"/>
    <property type="match status" value="1"/>
</dbReference>
<dbReference type="AlphaFoldDB" id="A0A1G9VIK4"/>
<dbReference type="GO" id="GO:0004519">
    <property type="term" value="F:endonuclease activity"/>
    <property type="evidence" value="ECO:0007669"/>
    <property type="project" value="UniProtKB-KW"/>
</dbReference>
<dbReference type="InterPro" id="IPR003509">
    <property type="entry name" value="UPF0102_YraN-like"/>
</dbReference>
<dbReference type="GO" id="GO:0003676">
    <property type="term" value="F:nucleic acid binding"/>
    <property type="evidence" value="ECO:0007669"/>
    <property type="project" value="InterPro"/>
</dbReference>
<gene>
    <name evidence="3" type="ORF">SAMN05216544_0975</name>
</gene>
<evidence type="ECO:0000256" key="2">
    <source>
        <dbReference type="HAMAP-Rule" id="MF_00048"/>
    </source>
</evidence>
<protein>
    <recommendedName>
        <fullName evidence="2">UPF0102 protein SAMN05216544_0975</fullName>
    </recommendedName>
</protein>
<dbReference type="Proteomes" id="UP000187651">
    <property type="component" value="Unassembled WGS sequence"/>
</dbReference>
<evidence type="ECO:0000313" key="4">
    <source>
        <dbReference type="Proteomes" id="UP000187651"/>
    </source>
</evidence>
<dbReference type="InterPro" id="IPR011335">
    <property type="entry name" value="Restrct_endonuc-II-like"/>
</dbReference>
<organism evidence="3 4">
    <name type="scientific">Lachnospira pectinoschiza</name>
    <dbReference type="NCBI Taxonomy" id="28052"/>
    <lineage>
        <taxon>Bacteria</taxon>
        <taxon>Bacillati</taxon>
        <taxon>Bacillota</taxon>
        <taxon>Clostridia</taxon>
        <taxon>Lachnospirales</taxon>
        <taxon>Lachnospiraceae</taxon>
        <taxon>Lachnospira</taxon>
    </lineage>
</organism>
<name>A0A1G9VIK4_9FIRM</name>
<keyword evidence="4" id="KW-1185">Reference proteome</keyword>
<dbReference type="RefSeq" id="WP_027430735.1">
    <property type="nucleotide sequence ID" value="NZ_FNHZ01000002.1"/>
</dbReference>
<dbReference type="EMBL" id="FNHZ01000002">
    <property type="protein sequence ID" value="SDM71940.1"/>
    <property type="molecule type" value="Genomic_DNA"/>
</dbReference>
<dbReference type="SUPFAM" id="SSF52980">
    <property type="entry name" value="Restriction endonuclease-like"/>
    <property type="match status" value="1"/>
</dbReference>
<dbReference type="Gene3D" id="3.40.1350.10">
    <property type="match status" value="1"/>
</dbReference>
<accession>A0A1G9VIK4</accession>
<keyword evidence="3" id="KW-0255">Endonuclease</keyword>
<dbReference type="PANTHER" id="PTHR34039">
    <property type="entry name" value="UPF0102 PROTEIN YRAN"/>
    <property type="match status" value="1"/>
</dbReference>
<dbReference type="Pfam" id="PF02021">
    <property type="entry name" value="UPF0102"/>
    <property type="match status" value="1"/>
</dbReference>
<keyword evidence="3" id="KW-0540">Nuclease</keyword>
<dbReference type="NCBIfam" id="NF009150">
    <property type="entry name" value="PRK12497.1-3"/>
    <property type="match status" value="1"/>
</dbReference>
<comment type="similarity">
    <text evidence="1 2">Belongs to the UPF0102 family.</text>
</comment>
<dbReference type="OrthoDB" id="9802516at2"/>
<evidence type="ECO:0000256" key="1">
    <source>
        <dbReference type="ARBA" id="ARBA00006738"/>
    </source>
</evidence>
<keyword evidence="3" id="KW-0378">Hydrolase</keyword>
<dbReference type="HAMAP" id="MF_00048">
    <property type="entry name" value="UPF0102"/>
    <property type="match status" value="1"/>
</dbReference>
<dbReference type="InterPro" id="IPR011856">
    <property type="entry name" value="tRNA_endonuc-like_dom_sf"/>
</dbReference>
<dbReference type="PANTHER" id="PTHR34039:SF1">
    <property type="entry name" value="UPF0102 PROTEIN YRAN"/>
    <property type="match status" value="1"/>
</dbReference>
<dbReference type="NCBIfam" id="TIGR00252">
    <property type="entry name" value="YraN family protein"/>
    <property type="match status" value="1"/>
</dbReference>
<reference evidence="4" key="1">
    <citation type="submission" date="2016-10" db="EMBL/GenBank/DDBJ databases">
        <authorList>
            <person name="Varghese N."/>
            <person name="Submissions S."/>
        </authorList>
    </citation>
    <scope>NUCLEOTIDE SEQUENCE [LARGE SCALE GENOMIC DNA]</scope>
    <source>
        <strain evidence="4">M83</strain>
    </source>
</reference>
<sequence>MNKRQLGQENEYLALKYLTDKGYKIIKRNYRCKLGEIDLIAKKNNRIIFIEVKYRSNSRYGNSIEAVNKRKQQVIRQVARYYLLTNYHSLEIPISFDVIGIDKDKITHIENGF</sequence>